<proteinExistence type="predicted"/>
<protein>
    <submittedName>
        <fullName evidence="1">Uncharacterized protein</fullName>
    </submittedName>
</protein>
<dbReference type="EMBL" id="CAJOBB010012903">
    <property type="protein sequence ID" value="CAF4283144.1"/>
    <property type="molecule type" value="Genomic_DNA"/>
</dbReference>
<comment type="caution">
    <text evidence="1">The sequence shown here is derived from an EMBL/GenBank/DDBJ whole genome shotgun (WGS) entry which is preliminary data.</text>
</comment>
<dbReference type="AlphaFoldDB" id="A0A820GUI0"/>
<dbReference type="Proteomes" id="UP000663868">
    <property type="component" value="Unassembled WGS sequence"/>
</dbReference>
<gene>
    <name evidence="1" type="ORF">KXQ929_LOCUS44557</name>
</gene>
<reference evidence="1" key="1">
    <citation type="submission" date="2021-02" db="EMBL/GenBank/DDBJ databases">
        <authorList>
            <person name="Nowell W R."/>
        </authorList>
    </citation>
    <scope>NUCLEOTIDE SEQUENCE</scope>
</reference>
<name>A0A820GUI0_9BILA</name>
<evidence type="ECO:0000313" key="1">
    <source>
        <dbReference type="EMBL" id="CAF4283144.1"/>
    </source>
</evidence>
<feature type="non-terminal residue" evidence="1">
    <location>
        <position position="40"/>
    </location>
</feature>
<organism evidence="1 2">
    <name type="scientific">Adineta steineri</name>
    <dbReference type="NCBI Taxonomy" id="433720"/>
    <lineage>
        <taxon>Eukaryota</taxon>
        <taxon>Metazoa</taxon>
        <taxon>Spiralia</taxon>
        <taxon>Gnathifera</taxon>
        <taxon>Rotifera</taxon>
        <taxon>Eurotatoria</taxon>
        <taxon>Bdelloidea</taxon>
        <taxon>Adinetida</taxon>
        <taxon>Adinetidae</taxon>
        <taxon>Adineta</taxon>
    </lineage>
</organism>
<sequence>MVFVFIVYLTGWSPVYIAAAAGVTNGMPAWLFYLLELPAG</sequence>
<accession>A0A820GUI0</accession>
<evidence type="ECO:0000313" key="2">
    <source>
        <dbReference type="Proteomes" id="UP000663868"/>
    </source>
</evidence>